<dbReference type="EMBL" id="JAODUP010000637">
    <property type="protein sequence ID" value="KAK2146042.1"/>
    <property type="molecule type" value="Genomic_DNA"/>
</dbReference>
<feature type="domain" description="E3 ubiquitin-protein ligase UBR4 N-terminal" evidence="2">
    <location>
        <begin position="2"/>
        <end position="230"/>
    </location>
</feature>
<evidence type="ECO:0000256" key="1">
    <source>
        <dbReference type="SAM" id="MobiDB-lite"/>
    </source>
</evidence>
<feature type="compositionally biased region" description="Low complexity" evidence="1">
    <location>
        <begin position="27"/>
        <end position="41"/>
    </location>
</feature>
<reference evidence="3" key="1">
    <citation type="journal article" date="2023" name="Mol. Biol. Evol.">
        <title>Third-Generation Sequencing Reveals the Adaptive Role of the Epigenome in Three Deep-Sea Polychaetes.</title>
        <authorList>
            <person name="Perez M."/>
            <person name="Aroh O."/>
            <person name="Sun Y."/>
            <person name="Lan Y."/>
            <person name="Juniper S.K."/>
            <person name="Young C.R."/>
            <person name="Angers B."/>
            <person name="Qian P.Y."/>
        </authorList>
    </citation>
    <scope>NUCLEOTIDE SEQUENCE</scope>
    <source>
        <strain evidence="3">P08H-3</strain>
    </source>
</reference>
<feature type="region of interest" description="Disordered" evidence="1">
    <location>
        <begin position="21"/>
        <end position="117"/>
    </location>
</feature>
<comment type="caution">
    <text evidence="3">The sequence shown here is derived from an EMBL/GenBank/DDBJ whole genome shotgun (WGS) entry which is preliminary data.</text>
</comment>
<dbReference type="AlphaFoldDB" id="A0AAD9J4K5"/>
<keyword evidence="4" id="KW-1185">Reference proteome</keyword>
<feature type="non-terminal residue" evidence="3">
    <location>
        <position position="230"/>
    </location>
</feature>
<dbReference type="InterPro" id="IPR045189">
    <property type="entry name" value="UBR4-like"/>
</dbReference>
<evidence type="ECO:0000313" key="3">
    <source>
        <dbReference type="EMBL" id="KAK2146042.1"/>
    </source>
</evidence>
<name>A0AAD9J4K5_9ANNE</name>
<dbReference type="PANTHER" id="PTHR21725">
    <property type="entry name" value="E3 UBIQUITIN-PROTEIN LIGASE UBR4"/>
    <property type="match status" value="1"/>
</dbReference>
<organism evidence="3 4">
    <name type="scientific">Paralvinella palmiformis</name>
    <dbReference type="NCBI Taxonomy" id="53620"/>
    <lineage>
        <taxon>Eukaryota</taxon>
        <taxon>Metazoa</taxon>
        <taxon>Spiralia</taxon>
        <taxon>Lophotrochozoa</taxon>
        <taxon>Annelida</taxon>
        <taxon>Polychaeta</taxon>
        <taxon>Sedentaria</taxon>
        <taxon>Canalipalpata</taxon>
        <taxon>Terebellida</taxon>
        <taxon>Terebelliformia</taxon>
        <taxon>Alvinellidae</taxon>
        <taxon>Paralvinella</taxon>
    </lineage>
</organism>
<feature type="compositionally biased region" description="Acidic residues" evidence="1">
    <location>
        <begin position="91"/>
        <end position="100"/>
    </location>
</feature>
<dbReference type="PANTHER" id="PTHR21725:SF1">
    <property type="entry name" value="E3 UBIQUITIN-PROTEIN LIGASE UBR4"/>
    <property type="match status" value="1"/>
</dbReference>
<sequence length="230" mass="25814">MSLLVGLLSVTLKKAVSLKRLKQYNTSEHSSASSSSSSSDSNTYYEDDFSSPEHSTDDDDDSEPILGHWFEETLSLKEPVTESSPQPTDTVLDDEADNEDNETKCHQRMSSSDSPCLIHDKHDPEGYVELALDILNFFNNHCLCSTEPHIKEYFRGSFTDQHMAILAALVSDMDKEFPHLEDTSLSDEFSSALAKFTHNLIANNMLSDALQDTLLFHLGVGLHEDQRWPL</sequence>
<feature type="compositionally biased region" description="Acidic residues" evidence="1">
    <location>
        <begin position="45"/>
        <end position="63"/>
    </location>
</feature>
<dbReference type="Pfam" id="PF19423">
    <property type="entry name" value="E3_UBR4_N"/>
    <property type="match status" value="1"/>
</dbReference>
<evidence type="ECO:0000313" key="4">
    <source>
        <dbReference type="Proteomes" id="UP001208570"/>
    </source>
</evidence>
<proteinExistence type="predicted"/>
<gene>
    <name evidence="3" type="ORF">LSH36_637g01002</name>
</gene>
<dbReference type="Proteomes" id="UP001208570">
    <property type="component" value="Unassembled WGS sequence"/>
</dbReference>
<dbReference type="InterPro" id="IPR045841">
    <property type="entry name" value="E3_UBR4_N"/>
</dbReference>
<accession>A0AAD9J4K5</accession>
<protein>
    <recommendedName>
        <fullName evidence="2">E3 ubiquitin-protein ligase UBR4 N-terminal domain-containing protein</fullName>
    </recommendedName>
</protein>
<evidence type="ECO:0000259" key="2">
    <source>
        <dbReference type="Pfam" id="PF19423"/>
    </source>
</evidence>